<evidence type="ECO:0000256" key="2">
    <source>
        <dbReference type="ARBA" id="ARBA00022801"/>
    </source>
</evidence>
<name>A0A7H4P5I0_9ENTR</name>
<dbReference type="PIRSF" id="PIRSF001220">
    <property type="entry name" value="L-ASNase_gatD"/>
    <property type="match status" value="1"/>
</dbReference>
<proteinExistence type="predicted"/>
<protein>
    <recommendedName>
        <fullName evidence="1">asparaginase</fullName>
        <ecNumber evidence="1">3.5.1.1</ecNumber>
    </recommendedName>
</protein>
<dbReference type="GO" id="GO:0009066">
    <property type="term" value="P:aspartate family amino acid metabolic process"/>
    <property type="evidence" value="ECO:0007669"/>
    <property type="project" value="UniProtKB-ARBA"/>
</dbReference>
<evidence type="ECO:0000313" key="4">
    <source>
        <dbReference type="EMBL" id="STW07695.1"/>
    </source>
</evidence>
<accession>A0A7H4P5I0</accession>
<dbReference type="PANTHER" id="PTHR11707">
    <property type="entry name" value="L-ASPARAGINASE"/>
    <property type="match status" value="1"/>
</dbReference>
<dbReference type="EMBL" id="UGMX01000002">
    <property type="protein sequence ID" value="STW07695.1"/>
    <property type="molecule type" value="Genomic_DNA"/>
</dbReference>
<dbReference type="GO" id="GO:0004067">
    <property type="term" value="F:asparaginase activity"/>
    <property type="evidence" value="ECO:0007669"/>
    <property type="project" value="UniProtKB-UniRule"/>
</dbReference>
<dbReference type="EC" id="3.5.1.1" evidence="1"/>
<dbReference type="InterPro" id="IPR040919">
    <property type="entry name" value="Asparaginase_C"/>
</dbReference>
<organism evidence="4 5">
    <name type="scientific">Klebsiella grimontii</name>
    <dbReference type="NCBI Taxonomy" id="2058152"/>
    <lineage>
        <taxon>Bacteria</taxon>
        <taxon>Pseudomonadati</taxon>
        <taxon>Pseudomonadota</taxon>
        <taxon>Gammaproteobacteria</taxon>
        <taxon>Enterobacterales</taxon>
        <taxon>Enterobacteriaceae</taxon>
        <taxon>Klebsiella/Raoultella group</taxon>
        <taxon>Klebsiella</taxon>
    </lineage>
</organism>
<dbReference type="SMART" id="SM00870">
    <property type="entry name" value="Asparaginase"/>
    <property type="match status" value="1"/>
</dbReference>
<dbReference type="InterPro" id="IPR036152">
    <property type="entry name" value="Asp/glu_Ase-like_sf"/>
</dbReference>
<evidence type="ECO:0000313" key="5">
    <source>
        <dbReference type="Proteomes" id="UP000254571"/>
    </source>
</evidence>
<dbReference type="PROSITE" id="PS51732">
    <property type="entry name" value="ASN_GLN_ASE_3"/>
    <property type="match status" value="1"/>
</dbReference>
<dbReference type="Gene3D" id="3.40.50.40">
    <property type="match status" value="1"/>
</dbReference>
<reference evidence="4 5" key="1">
    <citation type="submission" date="2018-06" db="EMBL/GenBank/DDBJ databases">
        <authorList>
            <consortium name="Pathogen Informatics"/>
            <person name="Doyle S."/>
        </authorList>
    </citation>
    <scope>NUCLEOTIDE SEQUENCE [LARGE SCALE GENOMIC DNA]</scope>
    <source>
        <strain evidence="4 5">NCTC9149</strain>
    </source>
</reference>
<evidence type="ECO:0000259" key="3">
    <source>
        <dbReference type="Pfam" id="PF17763"/>
    </source>
</evidence>
<evidence type="ECO:0000256" key="1">
    <source>
        <dbReference type="ARBA" id="ARBA00012920"/>
    </source>
</evidence>
<gene>
    <name evidence="4" type="primary">ansA_2</name>
    <name evidence="4" type="ORF">NCTC9149_04131</name>
</gene>
<dbReference type="PANTHER" id="PTHR11707:SF28">
    <property type="entry name" value="60 KDA LYSOPHOSPHOLIPASE"/>
    <property type="match status" value="1"/>
</dbReference>
<dbReference type="Pfam" id="PF17763">
    <property type="entry name" value="Asparaginase_C"/>
    <property type="match status" value="1"/>
</dbReference>
<dbReference type="SUPFAM" id="SSF53774">
    <property type="entry name" value="Glutaminase/Asparaginase"/>
    <property type="match status" value="1"/>
</dbReference>
<dbReference type="InterPro" id="IPR006034">
    <property type="entry name" value="Asparaginase/glutaminase-like"/>
</dbReference>
<dbReference type="AlphaFoldDB" id="A0A7H4P5I0"/>
<comment type="caution">
    <text evidence="4">The sequence shown here is derived from an EMBL/GenBank/DDBJ whole genome shotgun (WGS) entry which is preliminary data.</text>
</comment>
<dbReference type="FunFam" id="3.40.50.40:FF:000001">
    <property type="entry name" value="L-asparaginase 1"/>
    <property type="match status" value="1"/>
</dbReference>
<dbReference type="GO" id="GO:0005829">
    <property type="term" value="C:cytosol"/>
    <property type="evidence" value="ECO:0007669"/>
    <property type="project" value="TreeGrafter"/>
</dbReference>
<keyword evidence="2 4" id="KW-0378">Hydrolase</keyword>
<dbReference type="PIRSF" id="PIRSF500176">
    <property type="entry name" value="L_ASNase"/>
    <property type="match status" value="1"/>
</dbReference>
<dbReference type="InterPro" id="IPR027473">
    <property type="entry name" value="L-asparaginase_C"/>
</dbReference>
<feature type="domain" description="Asparaginase/glutaminase C-terminal" evidence="3">
    <location>
        <begin position="10"/>
        <end position="124"/>
    </location>
</feature>
<sequence>MVHPITPQPIGVVTIYPGISADVVRNFLRQPVKALILRSYGVGNAPQNGEFIQVLTEASQRGIVVVNLTQCMSGKVNMGGYATGNALAQAGVISGFDMTVEATLTKLHYLLSQDLDVAAIRHAMQENLRGELTPDE</sequence>
<dbReference type="Proteomes" id="UP000254571">
    <property type="component" value="Unassembled WGS sequence"/>
</dbReference>